<dbReference type="EMBL" id="CAJNOC010001150">
    <property type="protein sequence ID" value="CAF0839794.1"/>
    <property type="molecule type" value="Genomic_DNA"/>
</dbReference>
<proteinExistence type="predicted"/>
<name>A0A813V4M5_9BILA</name>
<keyword evidence="2" id="KW-1185">Reference proteome</keyword>
<sequence length="231" mass="26305">MSNDFNFGTGKCPTSNRLRPDIKIELNSYICNNCFKKAKRIKISDSSTNETGENGLEISPNNIHETVLQIEINSFELNEKNSNIEVQNSEAIIESERIVTHLSKNYSNDSIILDLPKSYSSHKRYIVCFKSNLYIKLHVVPSEARVQIMIVKGIFIPDNCRTCLIHLQGFRFNKEALDSIVSFKNEIKMDSKSVKDLICSLIDVSKKKSLFDEFADFNSLDDVTCKETTGF</sequence>
<comment type="caution">
    <text evidence="1">The sequence shown here is derived from an EMBL/GenBank/DDBJ whole genome shotgun (WGS) entry which is preliminary data.</text>
</comment>
<reference evidence="1" key="1">
    <citation type="submission" date="2021-02" db="EMBL/GenBank/DDBJ databases">
        <authorList>
            <person name="Nowell W R."/>
        </authorList>
    </citation>
    <scope>NUCLEOTIDE SEQUENCE</scope>
    <source>
        <strain evidence="1">Ploen Becks lab</strain>
    </source>
</reference>
<evidence type="ECO:0000313" key="1">
    <source>
        <dbReference type="EMBL" id="CAF0839794.1"/>
    </source>
</evidence>
<dbReference type="Proteomes" id="UP000663879">
    <property type="component" value="Unassembled WGS sequence"/>
</dbReference>
<gene>
    <name evidence="1" type="ORF">OXX778_LOCUS8393</name>
</gene>
<evidence type="ECO:0000313" key="2">
    <source>
        <dbReference type="Proteomes" id="UP000663879"/>
    </source>
</evidence>
<organism evidence="1 2">
    <name type="scientific">Brachionus calyciflorus</name>
    <dbReference type="NCBI Taxonomy" id="104777"/>
    <lineage>
        <taxon>Eukaryota</taxon>
        <taxon>Metazoa</taxon>
        <taxon>Spiralia</taxon>
        <taxon>Gnathifera</taxon>
        <taxon>Rotifera</taxon>
        <taxon>Eurotatoria</taxon>
        <taxon>Monogononta</taxon>
        <taxon>Pseudotrocha</taxon>
        <taxon>Ploima</taxon>
        <taxon>Brachionidae</taxon>
        <taxon>Brachionus</taxon>
    </lineage>
</organism>
<dbReference type="AlphaFoldDB" id="A0A813V4M5"/>
<protein>
    <submittedName>
        <fullName evidence="1">Uncharacterized protein</fullName>
    </submittedName>
</protein>
<accession>A0A813V4M5</accession>